<dbReference type="Proteomes" id="UP001193920">
    <property type="component" value="Unassembled WGS sequence"/>
</dbReference>
<dbReference type="GO" id="GO:0009307">
    <property type="term" value="P:DNA restriction-modification system"/>
    <property type="evidence" value="ECO:0007669"/>
    <property type="project" value="UniProtKB-KW"/>
</dbReference>
<dbReference type="Pfam" id="PF01420">
    <property type="entry name" value="Methylase_S"/>
    <property type="match status" value="1"/>
</dbReference>
<dbReference type="AlphaFoldDB" id="A0AAW3Z1L0"/>
<dbReference type="InterPro" id="IPR052021">
    <property type="entry name" value="Type-I_RS_S_subunit"/>
</dbReference>
<dbReference type="InterPro" id="IPR000055">
    <property type="entry name" value="Restrct_endonuc_typeI_TRD"/>
</dbReference>
<dbReference type="EMBL" id="JACXBF010000549">
    <property type="protein sequence ID" value="MBD2802944.1"/>
    <property type="molecule type" value="Genomic_DNA"/>
</dbReference>
<dbReference type="InterPro" id="IPR044946">
    <property type="entry name" value="Restrct_endonuc_typeI_TRD_sf"/>
</dbReference>
<evidence type="ECO:0000313" key="5">
    <source>
        <dbReference type="EMBL" id="MBD2802944.1"/>
    </source>
</evidence>
<evidence type="ECO:0000256" key="3">
    <source>
        <dbReference type="ARBA" id="ARBA00023125"/>
    </source>
</evidence>
<dbReference type="PANTHER" id="PTHR30408">
    <property type="entry name" value="TYPE-1 RESTRICTION ENZYME ECOKI SPECIFICITY PROTEIN"/>
    <property type="match status" value="1"/>
</dbReference>
<evidence type="ECO:0000259" key="4">
    <source>
        <dbReference type="Pfam" id="PF01420"/>
    </source>
</evidence>
<dbReference type="SUPFAM" id="SSF116734">
    <property type="entry name" value="DNA methylase specificity domain"/>
    <property type="match status" value="2"/>
</dbReference>
<keyword evidence="5" id="KW-0378">Hydrolase</keyword>
<feature type="domain" description="Type I restriction modification DNA specificity" evidence="4">
    <location>
        <begin position="9"/>
        <end position="173"/>
    </location>
</feature>
<organism evidence="5">
    <name type="scientific">Xenorhabdus szentirmaii</name>
    <dbReference type="NCBI Taxonomy" id="290112"/>
    <lineage>
        <taxon>Bacteria</taxon>
        <taxon>Pseudomonadati</taxon>
        <taxon>Pseudomonadota</taxon>
        <taxon>Gammaproteobacteria</taxon>
        <taxon>Enterobacterales</taxon>
        <taxon>Morganellaceae</taxon>
        <taxon>Xenorhabdus</taxon>
    </lineage>
</organism>
<dbReference type="PANTHER" id="PTHR30408:SF12">
    <property type="entry name" value="TYPE I RESTRICTION ENZYME MJAVIII SPECIFICITY SUBUNIT"/>
    <property type="match status" value="1"/>
</dbReference>
<protein>
    <submittedName>
        <fullName evidence="5">Restriction endonuclease subunit S</fullName>
    </submittedName>
</protein>
<comment type="similarity">
    <text evidence="1">Belongs to the type-I restriction system S methylase family.</text>
</comment>
<keyword evidence="2" id="KW-0680">Restriction system</keyword>
<proteinExistence type="inferred from homology"/>
<reference evidence="5" key="1">
    <citation type="submission" date="2020-09" db="EMBL/GenBank/DDBJ databases">
        <authorList>
            <person name="Palma L."/>
            <person name="Caballero P."/>
            <person name="Berry C."/>
            <person name="Del Valle E."/>
        </authorList>
    </citation>
    <scope>NUCLEOTIDE SEQUENCE</scope>
    <source>
        <strain evidence="5">M</strain>
    </source>
</reference>
<dbReference type="GO" id="GO:0004519">
    <property type="term" value="F:endonuclease activity"/>
    <property type="evidence" value="ECO:0007669"/>
    <property type="project" value="UniProtKB-KW"/>
</dbReference>
<keyword evidence="5" id="KW-0540">Nuclease</keyword>
<reference evidence="5" key="2">
    <citation type="journal article" date="2024" name="Toxins">
        <title>Genome Sequence Analysis of Native Xenorhabdus Strains Isolated from Entomopathogenic Nematodes in Argentina.</title>
        <authorList>
            <person name="Palma L."/>
            <person name="Frizzo L."/>
            <person name="Kaiser S."/>
            <person name="Berry C."/>
            <person name="Caballero P."/>
            <person name="Bode H.B."/>
            <person name="Del Valle E.E."/>
        </authorList>
    </citation>
    <scope>NUCLEOTIDE SEQUENCE</scope>
    <source>
        <strain evidence="5">M</strain>
    </source>
</reference>
<dbReference type="GO" id="GO:0003677">
    <property type="term" value="F:DNA binding"/>
    <property type="evidence" value="ECO:0007669"/>
    <property type="project" value="UniProtKB-KW"/>
</dbReference>
<keyword evidence="3" id="KW-0238">DNA-binding</keyword>
<dbReference type="RefSeq" id="WP_323869830.1">
    <property type="nucleotide sequence ID" value="NZ_JACXBF010000549.1"/>
</dbReference>
<evidence type="ECO:0000256" key="2">
    <source>
        <dbReference type="ARBA" id="ARBA00022747"/>
    </source>
</evidence>
<name>A0AAW3Z1L0_9GAMM</name>
<keyword evidence="5" id="KW-0255">Endonuclease</keyword>
<dbReference type="Gene3D" id="3.90.220.20">
    <property type="entry name" value="DNA methylase specificity domains"/>
    <property type="match status" value="2"/>
</dbReference>
<comment type="caution">
    <text evidence="5">The sequence shown here is derived from an EMBL/GenBank/DDBJ whole genome shotgun (WGS) entry which is preliminary data.</text>
</comment>
<evidence type="ECO:0000256" key="1">
    <source>
        <dbReference type="ARBA" id="ARBA00010923"/>
    </source>
</evidence>
<gene>
    <name evidence="5" type="ORF">ID854_21470</name>
</gene>
<sequence length="534" mass="59273">MILMKRTPLSQLASVSAGQGAPKDNEFSGSGVPFVRAGSLKALLSGKSESELELVSPEMAKLRKLKIYPKGTILFAKSGMSVTKDRVYVLQNPAHVVSHLATLIPKDCVYVDYLRLALKHFPPSSLIKDLSYPAIGLGDIENFEIPVPEEFDNQIRISHLLGKVEGLIVQRKQHLQQLDDLLKSVFLEIFGDPVTNENGWDKPEFLAIISSMRNGLSPSKAGAYKGRVYTLSAITGDSFREIHKEDIFSQIHQKYYPTPNDFLLCRGNGNLSLVGKGYFFPSVSTDVIFPDTIIAVSIQPDTINRAFFEALWKTKFIRQQIENSARTTNGAHKVNQGVIENIKIIRPPMDLQNQFAAIVKKVESIRSLYQQSLTDLECLYGALSQQAFNGELDLSQVSMPKLPTEDAITVSQGEQATMPAPVVQTVPAIHLPDNDSLLPALENAEARKTLIEEWLEAYRTQLADTPFLLQQFMELAQSRLAEIHPDNDFVLGTSDFEHIKAWVFEALATGKLSQVFDDAGNCIELKAAIEQSLT</sequence>
<accession>A0AAW3Z1L0</accession>